<feature type="domain" description="Methyl-accepting transducer" evidence="10">
    <location>
        <begin position="440"/>
        <end position="676"/>
    </location>
</feature>
<dbReference type="InterPro" id="IPR004090">
    <property type="entry name" value="Chemotax_Me-accpt_rcpt"/>
</dbReference>
<evidence type="ECO:0000256" key="6">
    <source>
        <dbReference type="ARBA" id="ARBA00029447"/>
    </source>
</evidence>
<feature type="coiled-coil region" evidence="8">
    <location>
        <begin position="369"/>
        <end position="396"/>
    </location>
</feature>
<keyword evidence="8" id="KW-0175">Coiled coil</keyword>
<comment type="subcellular location">
    <subcellularLocation>
        <location evidence="1">Membrane</location>
        <topology evidence="1">Multi-pass membrane protein</topology>
    </subcellularLocation>
</comment>
<comment type="caution">
    <text evidence="12">The sequence shown here is derived from an EMBL/GenBank/DDBJ whole genome shotgun (WGS) entry which is preliminary data.</text>
</comment>
<feature type="transmembrane region" description="Helical" evidence="9">
    <location>
        <begin position="348"/>
        <end position="369"/>
    </location>
</feature>
<name>A0A4R3XVW9_9PROT</name>
<evidence type="ECO:0000313" key="12">
    <source>
        <dbReference type="EMBL" id="TCV82368.1"/>
    </source>
</evidence>
<keyword evidence="3 9" id="KW-1133">Transmembrane helix</keyword>
<evidence type="ECO:0000256" key="8">
    <source>
        <dbReference type="SAM" id="Coils"/>
    </source>
</evidence>
<evidence type="ECO:0000259" key="10">
    <source>
        <dbReference type="PROSITE" id="PS50111"/>
    </source>
</evidence>
<dbReference type="PRINTS" id="PR00260">
    <property type="entry name" value="CHEMTRNSDUCR"/>
</dbReference>
<dbReference type="OrthoDB" id="9177152at2"/>
<dbReference type="Proteomes" id="UP000295367">
    <property type="component" value="Unassembled WGS sequence"/>
</dbReference>
<evidence type="ECO:0000256" key="7">
    <source>
        <dbReference type="PROSITE-ProRule" id="PRU00284"/>
    </source>
</evidence>
<protein>
    <submittedName>
        <fullName evidence="12">Twitching motility protein PilJ</fullName>
    </submittedName>
</protein>
<evidence type="ECO:0000256" key="3">
    <source>
        <dbReference type="ARBA" id="ARBA00022989"/>
    </source>
</evidence>
<organism evidence="12 13">
    <name type="scientific">Sulfurirhabdus autotrophica</name>
    <dbReference type="NCBI Taxonomy" id="1706046"/>
    <lineage>
        <taxon>Bacteria</taxon>
        <taxon>Pseudomonadati</taxon>
        <taxon>Pseudomonadota</taxon>
        <taxon>Betaproteobacteria</taxon>
        <taxon>Nitrosomonadales</taxon>
        <taxon>Sulfuricellaceae</taxon>
        <taxon>Sulfurirhabdus</taxon>
    </lineage>
</organism>
<keyword evidence="5 7" id="KW-0807">Transducer</keyword>
<dbReference type="SUPFAM" id="SSF58104">
    <property type="entry name" value="Methyl-accepting chemotaxis protein (MCP) signaling domain"/>
    <property type="match status" value="1"/>
</dbReference>
<dbReference type="PANTHER" id="PTHR32089:SF119">
    <property type="entry name" value="METHYL-ACCEPTING CHEMOTAXIS PROTEIN CTPL"/>
    <property type="match status" value="1"/>
</dbReference>
<dbReference type="CDD" id="cd11386">
    <property type="entry name" value="MCP_signal"/>
    <property type="match status" value="1"/>
</dbReference>
<dbReference type="GO" id="GO:0016020">
    <property type="term" value="C:membrane"/>
    <property type="evidence" value="ECO:0007669"/>
    <property type="project" value="UniProtKB-SubCell"/>
</dbReference>
<proteinExistence type="inferred from homology"/>
<accession>A0A4R3XVW9</accession>
<evidence type="ECO:0000256" key="4">
    <source>
        <dbReference type="ARBA" id="ARBA00023136"/>
    </source>
</evidence>
<dbReference type="Gene3D" id="1.10.287.950">
    <property type="entry name" value="Methyl-accepting chemotaxis protein"/>
    <property type="match status" value="1"/>
</dbReference>
<reference evidence="12 13" key="1">
    <citation type="submission" date="2019-03" db="EMBL/GenBank/DDBJ databases">
        <title>Genomic Encyclopedia of Type Strains, Phase IV (KMG-IV): sequencing the most valuable type-strain genomes for metagenomic binning, comparative biology and taxonomic classification.</title>
        <authorList>
            <person name="Goeker M."/>
        </authorList>
    </citation>
    <scope>NUCLEOTIDE SEQUENCE [LARGE SCALE GENOMIC DNA]</scope>
    <source>
        <strain evidence="12 13">DSM 100309</strain>
    </source>
</reference>
<dbReference type="InterPro" id="IPR029095">
    <property type="entry name" value="NarX-like_N"/>
</dbReference>
<feature type="transmembrane region" description="Helical" evidence="9">
    <location>
        <begin position="60"/>
        <end position="80"/>
    </location>
</feature>
<keyword evidence="4 9" id="KW-0472">Membrane</keyword>
<dbReference type="SMART" id="SM00283">
    <property type="entry name" value="MA"/>
    <property type="match status" value="1"/>
</dbReference>
<dbReference type="PROSITE" id="PS50885">
    <property type="entry name" value="HAMP"/>
    <property type="match status" value="1"/>
</dbReference>
<dbReference type="FunFam" id="1.10.287.950:FF:000001">
    <property type="entry name" value="Methyl-accepting chemotaxis sensory transducer"/>
    <property type="match status" value="1"/>
</dbReference>
<dbReference type="Pfam" id="PF00015">
    <property type="entry name" value="MCPsignal"/>
    <property type="match status" value="1"/>
</dbReference>
<evidence type="ECO:0000259" key="11">
    <source>
        <dbReference type="PROSITE" id="PS50885"/>
    </source>
</evidence>
<dbReference type="PANTHER" id="PTHR32089">
    <property type="entry name" value="METHYL-ACCEPTING CHEMOTAXIS PROTEIN MCPB"/>
    <property type="match status" value="1"/>
</dbReference>
<dbReference type="GO" id="GO:0006935">
    <property type="term" value="P:chemotaxis"/>
    <property type="evidence" value="ECO:0007669"/>
    <property type="project" value="InterPro"/>
</dbReference>
<dbReference type="GO" id="GO:0004888">
    <property type="term" value="F:transmembrane signaling receptor activity"/>
    <property type="evidence" value="ECO:0007669"/>
    <property type="project" value="InterPro"/>
</dbReference>
<evidence type="ECO:0000256" key="9">
    <source>
        <dbReference type="SAM" id="Phobius"/>
    </source>
</evidence>
<evidence type="ECO:0000256" key="5">
    <source>
        <dbReference type="ARBA" id="ARBA00023224"/>
    </source>
</evidence>
<dbReference type="GO" id="GO:0007165">
    <property type="term" value="P:signal transduction"/>
    <property type="evidence" value="ECO:0007669"/>
    <property type="project" value="UniProtKB-KW"/>
</dbReference>
<evidence type="ECO:0000256" key="1">
    <source>
        <dbReference type="ARBA" id="ARBA00004141"/>
    </source>
</evidence>
<feature type="domain" description="HAMP" evidence="11">
    <location>
        <begin position="384"/>
        <end position="435"/>
    </location>
</feature>
<keyword evidence="13" id="KW-1185">Reference proteome</keyword>
<keyword evidence="2 9" id="KW-0812">Transmembrane</keyword>
<dbReference type="InterPro" id="IPR003660">
    <property type="entry name" value="HAMP_dom"/>
</dbReference>
<dbReference type="EMBL" id="SMCO01000021">
    <property type="protein sequence ID" value="TCV82368.1"/>
    <property type="molecule type" value="Genomic_DNA"/>
</dbReference>
<dbReference type="Pfam" id="PF13675">
    <property type="entry name" value="PilJ"/>
    <property type="match status" value="2"/>
</dbReference>
<dbReference type="PROSITE" id="PS50111">
    <property type="entry name" value="CHEMOTAXIS_TRANSDUC_2"/>
    <property type="match status" value="1"/>
</dbReference>
<dbReference type="AlphaFoldDB" id="A0A4R3XVW9"/>
<dbReference type="InterPro" id="IPR004089">
    <property type="entry name" value="MCPsignal_dom"/>
</dbReference>
<evidence type="ECO:0000256" key="2">
    <source>
        <dbReference type="ARBA" id="ARBA00022692"/>
    </source>
</evidence>
<sequence>MAIKIPGFKFSLGKSDPKGPKKEAESGQHTTLIMKGVGNIAGKEPMRLPLIGGLPVEKQYLVTISAMVVFLLLAAATLAYNTISLSNKARYLETSTAMQMLSQRISKGAQQAVLGNDIAFQQLGESDIRFKKSLSGLTKGGDGIPASPGSVLPLLKEVDKSWESSAKGAELILAQKSKLIELNRAVAAINTNNIQLLELTEQVVALLTQSGAPLREVSIASQQVMLTQRMAKNANALLASDVIDPEVAFLLGKDTNTFRDVLEGLVNGSEDLRLAAVKDPDTRDKLAELQETFKQFEASVNSILQNMQELVNAKQAARNIFVSSEDLLTQLQKLTAAYEGLGQIVGGWLAAVFGLLGVVSMIMLGIVNLNEAKRRASQSEQENKRNQEAILRLLNEMGDLAEGDLTIKASVTEDITGAIADSINYTIDELRSLVTGINKATEQVTQASQQAQKITSQLLEAAQKQSQEIEETSASVLQMADSINEVSANAAESAKVAHQSLTASEKGTTAVQNSISGMNEIREQIQETAKRIKRLGESSQEIGEIVELISDITEQTNVLALNAAIQAASAGEAGRGFTVVAEEVQRLAERSGEATKQIGAIVKTIQTDTQDAVAAMEKSTQGVVEGTKLSDAAGQALNEIGQVSQNLAGLIDTISRATQAQAESAGKVAQNMQDIQNITTQTTEGTKQTAVSIGQLADLAAELRGSVAGFKLL</sequence>
<dbReference type="RefSeq" id="WP_124944800.1">
    <property type="nucleotide sequence ID" value="NZ_BHVT01000002.1"/>
</dbReference>
<comment type="similarity">
    <text evidence="6">Belongs to the methyl-accepting chemotaxis (MCP) protein family.</text>
</comment>
<evidence type="ECO:0000313" key="13">
    <source>
        <dbReference type="Proteomes" id="UP000295367"/>
    </source>
</evidence>
<gene>
    <name evidence="12" type="ORF">EDC63_1212</name>
</gene>